<accession>A0ABR6S4V1</accession>
<dbReference type="Proteomes" id="UP000570851">
    <property type="component" value="Unassembled WGS sequence"/>
</dbReference>
<dbReference type="RefSeq" id="WP_153228349.1">
    <property type="nucleotide sequence ID" value="NZ_JACKZP010000013.1"/>
</dbReference>
<proteinExistence type="predicted"/>
<organism evidence="1 2">
    <name type="scientific">Trichormus variabilis N2B</name>
    <dbReference type="NCBI Taxonomy" id="2681315"/>
    <lineage>
        <taxon>Bacteria</taxon>
        <taxon>Bacillati</taxon>
        <taxon>Cyanobacteriota</taxon>
        <taxon>Cyanophyceae</taxon>
        <taxon>Nostocales</taxon>
        <taxon>Nostocaceae</taxon>
        <taxon>Trichormus</taxon>
    </lineage>
</organism>
<comment type="caution">
    <text evidence="1">The sequence shown here is derived from an EMBL/GenBank/DDBJ whole genome shotgun (WGS) entry which is preliminary data.</text>
</comment>
<keyword evidence="2" id="KW-1185">Reference proteome</keyword>
<evidence type="ECO:0000313" key="1">
    <source>
        <dbReference type="EMBL" id="MBC1301387.1"/>
    </source>
</evidence>
<gene>
    <name evidence="1" type="ORF">GNE12_05595</name>
</gene>
<sequence length="58" mass="6642">MKTYAGYILSMGFYRLDCHFSSLVFCTDGRSPPHCQVSFLRHAARSLESDALFAHDKR</sequence>
<reference evidence="1 2" key="1">
    <citation type="submission" date="2019-11" db="EMBL/GenBank/DDBJ databases">
        <title>Comparison of genomes from free-living endosymbiotic cyanobacteria isolated from Azolla.</title>
        <authorList>
            <person name="Thiel T."/>
            <person name="Pratte B."/>
        </authorList>
    </citation>
    <scope>NUCLEOTIDE SEQUENCE [LARGE SCALE GENOMIC DNA]</scope>
    <source>
        <strain evidence="1 2">N2B</strain>
    </source>
</reference>
<name>A0ABR6S4V1_ANAVA</name>
<evidence type="ECO:0000313" key="2">
    <source>
        <dbReference type="Proteomes" id="UP000570851"/>
    </source>
</evidence>
<protein>
    <submittedName>
        <fullName evidence="1">Uncharacterized protein</fullName>
    </submittedName>
</protein>
<dbReference type="EMBL" id="JACKZP010000013">
    <property type="protein sequence ID" value="MBC1301387.1"/>
    <property type="molecule type" value="Genomic_DNA"/>
</dbReference>